<dbReference type="PANTHER" id="PTHR22933">
    <property type="entry name" value="FI18007P1-RELATED"/>
    <property type="match status" value="1"/>
</dbReference>
<dbReference type="InterPro" id="IPR052976">
    <property type="entry name" value="Scoloptoxin-like"/>
</dbReference>
<evidence type="ECO:0000313" key="11">
    <source>
        <dbReference type="Proteomes" id="UP000192578"/>
    </source>
</evidence>
<dbReference type="GO" id="GO:0005576">
    <property type="term" value="C:extracellular region"/>
    <property type="evidence" value="ECO:0007669"/>
    <property type="project" value="InterPro"/>
</dbReference>
<evidence type="ECO:0000256" key="4">
    <source>
        <dbReference type="ARBA" id="ARBA00023136"/>
    </source>
</evidence>
<dbReference type="EMBL" id="MTYJ01000020">
    <property type="protein sequence ID" value="OQV22018.1"/>
    <property type="molecule type" value="Genomic_DNA"/>
</dbReference>
<evidence type="ECO:0000256" key="3">
    <source>
        <dbReference type="ARBA" id="ARBA00022989"/>
    </source>
</evidence>
<feature type="chain" id="PRO_5012686917" description="G-protein coupled receptors family 1 profile domain-containing protein" evidence="7">
    <location>
        <begin position="19"/>
        <end position="558"/>
    </location>
</feature>
<dbReference type="InterPro" id="IPR002557">
    <property type="entry name" value="Chitin-bd_dom"/>
</dbReference>
<reference evidence="11" key="1">
    <citation type="submission" date="2017-01" db="EMBL/GenBank/DDBJ databases">
        <title>Comparative genomics of anhydrobiosis in the tardigrade Hypsibius dujardini.</title>
        <authorList>
            <person name="Yoshida Y."/>
            <person name="Koutsovoulos G."/>
            <person name="Laetsch D."/>
            <person name="Stevens L."/>
            <person name="Kumar S."/>
            <person name="Horikawa D."/>
            <person name="Ishino K."/>
            <person name="Komine S."/>
            <person name="Tomita M."/>
            <person name="Blaxter M."/>
            <person name="Arakawa K."/>
        </authorList>
    </citation>
    <scope>NUCLEOTIDE SEQUENCE [LARGE SCALE GENOMIC DNA]</scope>
    <source>
        <strain evidence="11">Z151</strain>
    </source>
</reference>
<evidence type="ECO:0000256" key="5">
    <source>
        <dbReference type="SAM" id="MobiDB-lite"/>
    </source>
</evidence>
<feature type="transmembrane region" description="Helical" evidence="6">
    <location>
        <begin position="505"/>
        <end position="522"/>
    </location>
</feature>
<feature type="transmembrane region" description="Helical" evidence="6">
    <location>
        <begin position="402"/>
        <end position="423"/>
    </location>
</feature>
<dbReference type="SMART" id="SM00494">
    <property type="entry name" value="ChtBD2"/>
    <property type="match status" value="1"/>
</dbReference>
<feature type="region of interest" description="Disordered" evidence="5">
    <location>
        <begin position="25"/>
        <end position="45"/>
    </location>
</feature>
<dbReference type="SUPFAM" id="SSF81321">
    <property type="entry name" value="Family A G protein-coupled receptor-like"/>
    <property type="match status" value="1"/>
</dbReference>
<name>A0A1W0X3L2_HYPEX</name>
<evidence type="ECO:0000256" key="7">
    <source>
        <dbReference type="SAM" id="SignalP"/>
    </source>
</evidence>
<dbReference type="Pfam" id="PF01607">
    <property type="entry name" value="CBM_14"/>
    <property type="match status" value="1"/>
</dbReference>
<feature type="transmembrane region" description="Helical" evidence="6">
    <location>
        <begin position="366"/>
        <end position="390"/>
    </location>
</feature>
<dbReference type="AlphaFoldDB" id="A0A1W0X3L2"/>
<feature type="domain" description="Chitin-binding type-2" evidence="9">
    <location>
        <begin position="159"/>
        <end position="218"/>
    </location>
</feature>
<keyword evidence="2 6" id="KW-0812">Transmembrane</keyword>
<dbReference type="Proteomes" id="UP000192578">
    <property type="component" value="Unassembled WGS sequence"/>
</dbReference>
<evidence type="ECO:0000313" key="10">
    <source>
        <dbReference type="EMBL" id="OQV22018.1"/>
    </source>
</evidence>
<dbReference type="GO" id="GO:0008061">
    <property type="term" value="F:chitin binding"/>
    <property type="evidence" value="ECO:0007669"/>
    <property type="project" value="InterPro"/>
</dbReference>
<proteinExistence type="predicted"/>
<evidence type="ECO:0000259" key="8">
    <source>
        <dbReference type="PROSITE" id="PS50262"/>
    </source>
</evidence>
<dbReference type="PROSITE" id="PS50262">
    <property type="entry name" value="G_PROTEIN_RECEP_F1_2"/>
    <property type="match status" value="1"/>
</dbReference>
<organism evidence="10 11">
    <name type="scientific">Hypsibius exemplaris</name>
    <name type="common">Freshwater tardigrade</name>
    <dbReference type="NCBI Taxonomy" id="2072580"/>
    <lineage>
        <taxon>Eukaryota</taxon>
        <taxon>Metazoa</taxon>
        <taxon>Ecdysozoa</taxon>
        <taxon>Tardigrada</taxon>
        <taxon>Eutardigrada</taxon>
        <taxon>Parachela</taxon>
        <taxon>Hypsibioidea</taxon>
        <taxon>Hypsibiidae</taxon>
        <taxon>Hypsibius</taxon>
    </lineage>
</organism>
<feature type="domain" description="G-protein coupled receptors family 1 profile" evidence="8">
    <location>
        <begin position="304"/>
        <end position="522"/>
    </location>
</feature>
<evidence type="ECO:0008006" key="12">
    <source>
        <dbReference type="Google" id="ProtNLM"/>
    </source>
</evidence>
<comment type="caution">
    <text evidence="10">The sequence shown here is derived from an EMBL/GenBank/DDBJ whole genome shotgun (WGS) entry which is preliminary data.</text>
</comment>
<feature type="signal peptide" evidence="7">
    <location>
        <begin position="1"/>
        <end position="18"/>
    </location>
</feature>
<sequence>MLKLICIFVAVLATFSTAQRTNRRVATTTTTTTSAPDPDYVDGPDVVSTTVAPTTRTRLTTVARRVQAKVNVRPVSQTVKAPVVTAGGFAAASSSSRRTPVRGSVLVGPLSPQSQDPWAALDSLRGKQALNSDEIMEVMLAANPGVDFPILSEIPEPVGFQCANQKQPGFYADLDFKCQVFRRCDPNGVLYSFLCPNTTIFNQITLTCDHWYNVDCSRSVGFYDFSNARLYHENWPLLGSINNRYHKMNYSMFHPSIVNLSRGTNATSHNDTLDLFNLIWGGRENSIKVWMIFSSIVCVSGSLLNLGILITLITLTKIIYSACRTQMAHLIVIDLIQCMVTIPLDLLVSYPRLLTPLECGLSRLPFLMIECSANWATLSVAANRFIALVFPTYYRQMCLNKWFNAAAIVVPWVIGFLLISPYLDGYGGYYAMDPPWYRCLFYSTGRFPQGNTIYLGFVMPMTISGVLHVSMGLKMVVPRVWNRQVMDMVVVTPALSRRITNRLDLARMLFVAAFFYVLFYLPNPVLGWFYPWLFVGSPIGRLFPGKQYFLNSSSGNMF</sequence>
<dbReference type="Gene3D" id="2.170.140.10">
    <property type="entry name" value="Chitin binding domain"/>
    <property type="match status" value="1"/>
</dbReference>
<keyword evidence="7" id="KW-0732">Signal</keyword>
<evidence type="ECO:0000256" key="1">
    <source>
        <dbReference type="ARBA" id="ARBA00004370"/>
    </source>
</evidence>
<evidence type="ECO:0000256" key="2">
    <source>
        <dbReference type="ARBA" id="ARBA00022692"/>
    </source>
</evidence>
<evidence type="ECO:0000256" key="6">
    <source>
        <dbReference type="SAM" id="Phobius"/>
    </source>
</evidence>
<keyword evidence="4 6" id="KW-0472">Membrane</keyword>
<gene>
    <name evidence="10" type="ORF">BV898_04228</name>
</gene>
<dbReference type="CDD" id="cd00637">
    <property type="entry name" value="7tm_classA_rhodopsin-like"/>
    <property type="match status" value="1"/>
</dbReference>
<keyword evidence="11" id="KW-1185">Reference proteome</keyword>
<comment type="subcellular location">
    <subcellularLocation>
        <location evidence="1">Membrane</location>
    </subcellularLocation>
</comment>
<evidence type="ECO:0000259" key="9">
    <source>
        <dbReference type="PROSITE" id="PS50940"/>
    </source>
</evidence>
<dbReference type="SUPFAM" id="SSF57625">
    <property type="entry name" value="Invertebrate chitin-binding proteins"/>
    <property type="match status" value="1"/>
</dbReference>
<dbReference type="Gene3D" id="1.20.1070.10">
    <property type="entry name" value="Rhodopsin 7-helix transmembrane proteins"/>
    <property type="match status" value="1"/>
</dbReference>
<keyword evidence="3 6" id="KW-1133">Transmembrane helix</keyword>
<dbReference type="GO" id="GO:0016020">
    <property type="term" value="C:membrane"/>
    <property type="evidence" value="ECO:0007669"/>
    <property type="project" value="UniProtKB-SubCell"/>
</dbReference>
<dbReference type="PROSITE" id="PS50940">
    <property type="entry name" value="CHIT_BIND_II"/>
    <property type="match status" value="1"/>
</dbReference>
<dbReference type="PANTHER" id="PTHR22933:SF43">
    <property type="entry name" value="LP10131P"/>
    <property type="match status" value="1"/>
</dbReference>
<dbReference type="InterPro" id="IPR036508">
    <property type="entry name" value="Chitin-bd_dom_sf"/>
</dbReference>
<accession>A0A1W0X3L2</accession>
<dbReference type="InterPro" id="IPR017452">
    <property type="entry name" value="GPCR_Rhodpsn_7TM"/>
</dbReference>
<feature type="transmembrane region" description="Helical" evidence="6">
    <location>
        <begin position="327"/>
        <end position="346"/>
    </location>
</feature>
<feature type="transmembrane region" description="Helical" evidence="6">
    <location>
        <begin position="453"/>
        <end position="473"/>
    </location>
</feature>
<feature type="transmembrane region" description="Helical" evidence="6">
    <location>
        <begin position="289"/>
        <end position="315"/>
    </location>
</feature>
<protein>
    <recommendedName>
        <fullName evidence="12">G-protein coupled receptors family 1 profile domain-containing protein</fullName>
    </recommendedName>
</protein>